<feature type="region of interest" description="Disordered" evidence="6">
    <location>
        <begin position="121"/>
        <end position="210"/>
    </location>
</feature>
<dbReference type="PANTHER" id="PTHR30371:SF0">
    <property type="entry name" value="SEC-INDEPENDENT PROTEIN TRANSLOCASE PROTEIN TATC, CHLOROPLASTIC-RELATED"/>
    <property type="match status" value="1"/>
</dbReference>
<organism evidence="7 8">
    <name type="scientific">Aureliella helgolandensis</name>
    <dbReference type="NCBI Taxonomy" id="2527968"/>
    <lineage>
        <taxon>Bacteria</taxon>
        <taxon>Pseudomonadati</taxon>
        <taxon>Planctomycetota</taxon>
        <taxon>Planctomycetia</taxon>
        <taxon>Pirellulales</taxon>
        <taxon>Pirellulaceae</taxon>
        <taxon>Aureliella</taxon>
    </lineage>
</organism>
<feature type="compositionally biased region" description="Low complexity" evidence="6">
    <location>
        <begin position="129"/>
        <end position="147"/>
    </location>
</feature>
<feature type="transmembrane region" description="Helical" evidence="5">
    <location>
        <begin position="33"/>
        <end position="54"/>
    </location>
</feature>
<evidence type="ECO:0000256" key="3">
    <source>
        <dbReference type="ARBA" id="ARBA00022989"/>
    </source>
</evidence>
<comment type="function">
    <text evidence="5">Part of the twin-arginine translocation (Tat) system that transports large folded proteins containing a characteristic twin-arginine motif in their signal peptide across membranes.</text>
</comment>
<gene>
    <name evidence="7" type="primary">tatC2</name>
    <name evidence="5" type="synonym">tatC</name>
    <name evidence="7" type="ORF">Q31a_55430</name>
</gene>
<feature type="transmembrane region" description="Helical" evidence="5">
    <location>
        <begin position="296"/>
        <end position="327"/>
    </location>
</feature>
<evidence type="ECO:0000256" key="2">
    <source>
        <dbReference type="ARBA" id="ARBA00022692"/>
    </source>
</evidence>
<dbReference type="PANTHER" id="PTHR30371">
    <property type="entry name" value="SEC-INDEPENDENT PROTEIN TRANSLOCASE PROTEIN TATC"/>
    <property type="match status" value="1"/>
</dbReference>
<keyword evidence="2 5" id="KW-0812">Transmembrane</keyword>
<dbReference type="RefSeq" id="WP_197355659.1">
    <property type="nucleotide sequence ID" value="NZ_CP036298.1"/>
</dbReference>
<keyword evidence="5" id="KW-0811">Translocation</keyword>
<dbReference type="GO" id="GO:0043953">
    <property type="term" value="P:protein transport by the Tat complex"/>
    <property type="evidence" value="ECO:0007669"/>
    <property type="project" value="UniProtKB-UniRule"/>
</dbReference>
<accession>A0A518GEX9</accession>
<evidence type="ECO:0000256" key="1">
    <source>
        <dbReference type="ARBA" id="ARBA00004141"/>
    </source>
</evidence>
<keyword evidence="5" id="KW-0813">Transport</keyword>
<evidence type="ECO:0000256" key="4">
    <source>
        <dbReference type="ARBA" id="ARBA00023136"/>
    </source>
</evidence>
<keyword evidence="3 5" id="KW-1133">Transmembrane helix</keyword>
<dbReference type="KEGG" id="ahel:Q31a_55430"/>
<comment type="subcellular location">
    <subcellularLocation>
        <location evidence="5">Cell membrane</location>
        <topology evidence="5">Multi-pass membrane protein</topology>
    </subcellularLocation>
    <subcellularLocation>
        <location evidence="1">Membrane</location>
        <topology evidence="1">Multi-pass membrane protein</topology>
    </subcellularLocation>
</comment>
<proteinExistence type="inferred from homology"/>
<keyword evidence="5" id="KW-0653">Protein transport</keyword>
<dbReference type="AlphaFoldDB" id="A0A518GEX9"/>
<dbReference type="EMBL" id="CP036298">
    <property type="protein sequence ID" value="QDV27156.1"/>
    <property type="molecule type" value="Genomic_DNA"/>
</dbReference>
<feature type="compositionally biased region" description="Basic and acidic residues" evidence="6">
    <location>
        <begin position="161"/>
        <end position="210"/>
    </location>
</feature>
<evidence type="ECO:0000313" key="8">
    <source>
        <dbReference type="Proteomes" id="UP000318017"/>
    </source>
</evidence>
<comment type="subunit">
    <text evidence="5">Forms a complex with TatA.</text>
</comment>
<reference evidence="7 8" key="1">
    <citation type="submission" date="2019-02" db="EMBL/GenBank/DDBJ databases">
        <title>Deep-cultivation of Planctomycetes and their phenomic and genomic characterization uncovers novel biology.</title>
        <authorList>
            <person name="Wiegand S."/>
            <person name="Jogler M."/>
            <person name="Boedeker C."/>
            <person name="Pinto D."/>
            <person name="Vollmers J."/>
            <person name="Rivas-Marin E."/>
            <person name="Kohn T."/>
            <person name="Peeters S.H."/>
            <person name="Heuer A."/>
            <person name="Rast P."/>
            <person name="Oberbeckmann S."/>
            <person name="Bunk B."/>
            <person name="Jeske O."/>
            <person name="Meyerdierks A."/>
            <person name="Storesund J.E."/>
            <person name="Kallscheuer N."/>
            <person name="Luecker S."/>
            <person name="Lage O.M."/>
            <person name="Pohl T."/>
            <person name="Merkel B.J."/>
            <person name="Hornburger P."/>
            <person name="Mueller R.-W."/>
            <person name="Bruemmer F."/>
            <person name="Labrenz M."/>
            <person name="Spormann A.M."/>
            <person name="Op den Camp H."/>
            <person name="Overmann J."/>
            <person name="Amann R."/>
            <person name="Jetten M.S.M."/>
            <person name="Mascher T."/>
            <person name="Medema M.H."/>
            <person name="Devos D.P."/>
            <person name="Kaster A.-K."/>
            <person name="Ovreas L."/>
            <person name="Rohde M."/>
            <person name="Galperin M.Y."/>
            <person name="Jogler C."/>
        </authorList>
    </citation>
    <scope>NUCLEOTIDE SEQUENCE [LARGE SCALE GENOMIC DNA]</scope>
    <source>
        <strain evidence="7 8">Q31a</strain>
    </source>
</reference>
<comment type="caution">
    <text evidence="5">Lacks conserved residue(s) required for the propagation of feature annotation.</text>
</comment>
<dbReference type="GO" id="GO:0065002">
    <property type="term" value="P:intracellular protein transmembrane transport"/>
    <property type="evidence" value="ECO:0007669"/>
    <property type="project" value="TreeGrafter"/>
</dbReference>
<comment type="similarity">
    <text evidence="5">Belongs to the TatC family.</text>
</comment>
<keyword evidence="4 5" id="KW-0472">Membrane</keyword>
<evidence type="ECO:0000256" key="6">
    <source>
        <dbReference type="SAM" id="MobiDB-lite"/>
    </source>
</evidence>
<dbReference type="GO" id="GO:0033281">
    <property type="term" value="C:TAT protein transport complex"/>
    <property type="evidence" value="ECO:0007669"/>
    <property type="project" value="UniProtKB-UniRule"/>
</dbReference>
<dbReference type="Pfam" id="PF00902">
    <property type="entry name" value="TatC"/>
    <property type="match status" value="2"/>
</dbReference>
<evidence type="ECO:0000256" key="5">
    <source>
        <dbReference type="HAMAP-Rule" id="MF_00902"/>
    </source>
</evidence>
<evidence type="ECO:0000313" key="7">
    <source>
        <dbReference type="EMBL" id="QDV27156.1"/>
    </source>
</evidence>
<dbReference type="InterPro" id="IPR002033">
    <property type="entry name" value="TatC"/>
</dbReference>
<dbReference type="HAMAP" id="MF_00902">
    <property type="entry name" value="TatC"/>
    <property type="match status" value="1"/>
</dbReference>
<sequence>MLKKQAADDLFEKSSMSFGEHLEELRKTLIKSAIWLGIGTCIGLFFAKAIVRYIESPLKDAIQNFHVVHSEKEFAKANGVEPSDEFAAKLRELRVIPEVTYADPGVIAMLSRAGALITPIEPAAPPTDAPEAASPKASAASPVVIPPKADEGAKPAQAGAKPKEEEEKAAEPKEVSTPEVQEETKAEEAQAEQAKPEAEEKPKEEAKLEVTPEAKVDSVRVNPWVGVTEQKLNSLTPFLLWKPIPNNLVTLDATEGFMIWLKAGLVAGVIIGSPGIFWNIWQFFAAGLYPHERKYVYWYLPLSLALFLSGVSLAFYVIFELVLGFLMTYTAELDVDFMPRLNDYMSFALFLPLGFGIAFQLPLVMLGMHRFGLVSVETFISQWRIAVLAIAFLSMILTPAEVYSMVGLFLPLTGLYFFGIFLCKYMPTGAGVGAAAIDPQG</sequence>
<name>A0A518GEX9_9BACT</name>
<dbReference type="InterPro" id="IPR019820">
    <property type="entry name" value="Sec-indep_translocase_CS"/>
</dbReference>
<dbReference type="PROSITE" id="PS01218">
    <property type="entry name" value="TATC"/>
    <property type="match status" value="1"/>
</dbReference>
<dbReference type="GO" id="GO:0009977">
    <property type="term" value="F:proton motive force dependent protein transmembrane transporter activity"/>
    <property type="evidence" value="ECO:0007669"/>
    <property type="project" value="TreeGrafter"/>
</dbReference>
<protein>
    <recommendedName>
        <fullName evidence="5">Sec-independent protein translocase protein TatC</fullName>
    </recommendedName>
</protein>
<keyword evidence="8" id="KW-1185">Reference proteome</keyword>
<feature type="transmembrane region" description="Helical" evidence="5">
    <location>
        <begin position="347"/>
        <end position="367"/>
    </location>
</feature>
<feature type="transmembrane region" description="Helical" evidence="5">
    <location>
        <begin position="257"/>
        <end position="284"/>
    </location>
</feature>
<dbReference type="Proteomes" id="UP000318017">
    <property type="component" value="Chromosome"/>
</dbReference>
<keyword evidence="5" id="KW-1003">Cell membrane</keyword>